<organism evidence="1 2">
    <name type="scientific">Microbispora triticiradicis</name>
    <dbReference type="NCBI Taxonomy" id="2200763"/>
    <lineage>
        <taxon>Bacteria</taxon>
        <taxon>Bacillati</taxon>
        <taxon>Actinomycetota</taxon>
        <taxon>Actinomycetes</taxon>
        <taxon>Streptosporangiales</taxon>
        <taxon>Streptosporangiaceae</taxon>
        <taxon>Microbispora</taxon>
    </lineage>
</organism>
<accession>A0ABX9LJS1</accession>
<protein>
    <recommendedName>
        <fullName evidence="3">XRE family transcriptional regulator</fullName>
    </recommendedName>
</protein>
<comment type="caution">
    <text evidence="1">The sequence shown here is derived from an EMBL/GenBank/DDBJ whole genome shotgun (WGS) entry which is preliminary data.</text>
</comment>
<dbReference type="Proteomes" id="UP000262538">
    <property type="component" value="Unassembled WGS sequence"/>
</dbReference>
<sequence>MEAADQEPDLAVLLTALARFRRRITLDGQPSDRTLAKAAGVSPTTVGAWLRGARFPQQIDPLIRIVDAVREHARRTTHAWAGEPAGLWDKRCWRDAHIAEARRRAGETSRAVRAADARTVLESGRPGTPLDQVTDPFVLEVHRPITVDGATVGVLPSYVRRVHDERLGQVVDRVLGGTSAMAVLVAGSSAGKTRACWEALGPLRAAGGWRLWHPFDPTRREAALQELDRVGPRTVLWLNETQEYVGEGGERVAAKLRALLTDRARAPVLVLGTLWRKHHADLTRSSGSQVAQLLDDVVIEVPEEFTGAALEAMRRAAQADARLAEAVEHAVDGKINQYLAGGPELLKRLETAEPAAKAVIWAAMDLRRLGHGTTIPLALLKTAAPAYLTDTEWDEAGEDWLEQALAYTAEPCKGARGPLTRVRPRRSQGRAAAAVDPDGEPVYRLADYLDQHGRVTRADQIPPVGLWTAAAAHAHPTDQSVLGDAAWARGLCREAARLHKQAVRQGNVVAAGTLVRRLHELDPADRRPARWVVAHACLDDPFHVGNLLAGLHRAGAHDQIAMLLARYPVSGVSLDRPADLGALLDGLHKVGAHEQFTALAERAAAHAPLDPLGVGVLLDSLREAGAHDQIAALLARDPAAHIPLGTHYSALSLLRLLPSLRKAGAHDQFTALAQRAAAHTAFDDAPLSVGRLLMDSLHAAEAHAQIAAVLARHPASHLPLDNRHSALTVARLLNSLHEVGAHTQIAALLAHDPAGRVPLDNTADVRALLDALRKVGAHEQFTALARRAAAHAPLDDPYTVGTLLRTLSTLEARDHVAVLLARDPAGRVPLDNAAGLGALLFDLYCLDDAHDQIATLLARDPAANTTLDPRVPDAPYLLMFGLSLVRAHDQITALAERLPAAGLFEAFMQIDGHKERFRFGREPDGSAADRWGWEDLE</sequence>
<dbReference type="EMBL" id="QFZU02000068">
    <property type="protein sequence ID" value="RGA03933.1"/>
    <property type="molecule type" value="Genomic_DNA"/>
</dbReference>
<evidence type="ECO:0000313" key="1">
    <source>
        <dbReference type="EMBL" id="RGA03933.1"/>
    </source>
</evidence>
<evidence type="ECO:0000313" key="2">
    <source>
        <dbReference type="Proteomes" id="UP000262538"/>
    </source>
</evidence>
<name>A0ABX9LJS1_9ACTN</name>
<keyword evidence="2" id="KW-1185">Reference proteome</keyword>
<evidence type="ECO:0008006" key="3">
    <source>
        <dbReference type="Google" id="ProtNLM"/>
    </source>
</evidence>
<dbReference type="RefSeq" id="WP_111700760.1">
    <property type="nucleotide sequence ID" value="NZ_QFZU02000068.1"/>
</dbReference>
<proteinExistence type="predicted"/>
<reference evidence="1 2" key="1">
    <citation type="submission" date="2018-08" db="EMBL/GenBank/DDBJ databases">
        <title>Microbispora. triticiradicis sp. nov., a novel actinomycete isolated from the root of wheat (Triticum aestivum L.)).</title>
        <authorList>
            <person name="Han C."/>
        </authorList>
    </citation>
    <scope>NUCLEOTIDE SEQUENCE [LARGE SCALE GENOMIC DNA]</scope>
    <source>
        <strain evidence="1 2">NEAU-HRDPA2-9</strain>
    </source>
</reference>
<gene>
    <name evidence="1" type="ORF">DI270_016370</name>
</gene>